<organism evidence="1 2">
    <name type="scientific">Carboxylicivirga linearis</name>
    <dbReference type="NCBI Taxonomy" id="1628157"/>
    <lineage>
        <taxon>Bacteria</taxon>
        <taxon>Pseudomonadati</taxon>
        <taxon>Bacteroidota</taxon>
        <taxon>Bacteroidia</taxon>
        <taxon>Marinilabiliales</taxon>
        <taxon>Marinilabiliaceae</taxon>
        <taxon>Carboxylicivirga</taxon>
    </lineage>
</organism>
<dbReference type="Gene3D" id="3.40.50.300">
    <property type="entry name" value="P-loop containing nucleotide triphosphate hydrolases"/>
    <property type="match status" value="1"/>
</dbReference>
<dbReference type="PROSITE" id="PS51257">
    <property type="entry name" value="PROKAR_LIPOPROTEIN"/>
    <property type="match status" value="1"/>
</dbReference>
<proteinExistence type="predicted"/>
<comment type="caution">
    <text evidence="1">The sequence shown here is derived from an EMBL/GenBank/DDBJ whole genome shotgun (WGS) entry which is preliminary data.</text>
</comment>
<dbReference type="Proteomes" id="UP000708576">
    <property type="component" value="Unassembled WGS sequence"/>
</dbReference>
<accession>A0ABS5K269</accession>
<name>A0ABS5K269_9BACT</name>
<evidence type="ECO:0000313" key="1">
    <source>
        <dbReference type="EMBL" id="MBS2101262.1"/>
    </source>
</evidence>
<protein>
    <submittedName>
        <fullName evidence="1">ATPase</fullName>
    </submittedName>
</protein>
<reference evidence="1 2" key="1">
    <citation type="journal article" date="2015" name="Int. J. Syst. Evol. Microbiol.">
        <title>Carboxylicivirga linearis sp. nov., isolated from a sea cucumber culture pond.</title>
        <authorList>
            <person name="Wang F.Q."/>
            <person name="Zhou Y.X."/>
            <person name="Lin X.Z."/>
            <person name="Chen G.J."/>
            <person name="Du Z.J."/>
        </authorList>
    </citation>
    <scope>NUCLEOTIDE SEQUENCE [LARGE SCALE GENOMIC DNA]</scope>
    <source>
        <strain evidence="1 2">FB218</strain>
    </source>
</reference>
<dbReference type="InterPro" id="IPR027417">
    <property type="entry name" value="P-loop_NTPase"/>
</dbReference>
<evidence type="ECO:0000313" key="2">
    <source>
        <dbReference type="Proteomes" id="UP000708576"/>
    </source>
</evidence>
<sequence>MKNHSEAICWEKNGWMNYSFSACLQWLDHTGKKRFGERFRIYKEDHPLLYKLLVYAISDKENIRRLGMHANKGILLSGPVGCGKTSLMTMVSQFCSKEKQYNLISAREVTIRFAREGYGTIDRYSTQSYRFSNIGYQPVVYCFDDLGTDRPIQYFGNECNVMGEILLGRYDHFVKKGMLTHATTNLSATELEKLYGNRLRSRMREMFNLVSFPENSVDKR</sequence>
<dbReference type="EMBL" id="JAGUCO010000063">
    <property type="protein sequence ID" value="MBS2101262.1"/>
    <property type="molecule type" value="Genomic_DNA"/>
</dbReference>
<gene>
    <name evidence="1" type="ORF">KEM10_23455</name>
</gene>
<dbReference type="SUPFAM" id="SSF52540">
    <property type="entry name" value="P-loop containing nucleoside triphosphate hydrolases"/>
    <property type="match status" value="1"/>
</dbReference>
<dbReference type="RefSeq" id="WP_212220709.1">
    <property type="nucleotide sequence ID" value="NZ_JAGUCO010000063.1"/>
</dbReference>
<keyword evidence="2" id="KW-1185">Reference proteome</keyword>